<organism evidence="2 3">
    <name type="scientific">Vespula maculifrons</name>
    <name type="common">Eastern yellow jacket</name>
    <name type="synonym">Wasp</name>
    <dbReference type="NCBI Taxonomy" id="7453"/>
    <lineage>
        <taxon>Eukaryota</taxon>
        <taxon>Metazoa</taxon>
        <taxon>Ecdysozoa</taxon>
        <taxon>Arthropoda</taxon>
        <taxon>Hexapoda</taxon>
        <taxon>Insecta</taxon>
        <taxon>Pterygota</taxon>
        <taxon>Neoptera</taxon>
        <taxon>Endopterygota</taxon>
        <taxon>Hymenoptera</taxon>
        <taxon>Apocrita</taxon>
        <taxon>Aculeata</taxon>
        <taxon>Vespoidea</taxon>
        <taxon>Vespidae</taxon>
        <taxon>Vespinae</taxon>
        <taxon>Vespula</taxon>
    </lineage>
</organism>
<proteinExistence type="predicted"/>
<comment type="caution">
    <text evidence="2">The sequence shown here is derived from an EMBL/GenBank/DDBJ whole genome shotgun (WGS) entry which is preliminary data.</text>
</comment>
<evidence type="ECO:0000313" key="3">
    <source>
        <dbReference type="Proteomes" id="UP001607303"/>
    </source>
</evidence>
<evidence type="ECO:0000313" key="2">
    <source>
        <dbReference type="EMBL" id="KAL2725800.1"/>
    </source>
</evidence>
<dbReference type="Proteomes" id="UP001607303">
    <property type="component" value="Unassembled WGS sequence"/>
</dbReference>
<sequence>MRASGRYPEGSGASKPITRPPRRLPDSNPGRTETGRYSTRKRIAETPQDISNPSPRPAGFSEALAGCSNAVRGLYGVHRGFDPPTASRPSGTHSKNDVTLKGPYRFEIQSHYFNQPAKDLRNAAIADLQDS</sequence>
<name>A0ABD2B0Q9_VESMC</name>
<dbReference type="AlphaFoldDB" id="A0ABD2B0Q9"/>
<dbReference type="EMBL" id="JAYRBN010000110">
    <property type="protein sequence ID" value="KAL2725800.1"/>
    <property type="molecule type" value="Genomic_DNA"/>
</dbReference>
<evidence type="ECO:0000256" key="1">
    <source>
        <dbReference type="SAM" id="MobiDB-lite"/>
    </source>
</evidence>
<gene>
    <name evidence="2" type="ORF">V1477_018238</name>
</gene>
<feature type="region of interest" description="Disordered" evidence="1">
    <location>
        <begin position="1"/>
        <end position="60"/>
    </location>
</feature>
<reference evidence="2 3" key="1">
    <citation type="journal article" date="2024" name="Ann. Entomol. Soc. Am.">
        <title>Genomic analyses of the southern and eastern yellowjacket wasps (Hymenoptera: Vespidae) reveal evolutionary signatures of social life.</title>
        <authorList>
            <person name="Catto M.A."/>
            <person name="Caine P.B."/>
            <person name="Orr S.E."/>
            <person name="Hunt B.G."/>
            <person name="Goodisman M.A.D."/>
        </authorList>
    </citation>
    <scope>NUCLEOTIDE SEQUENCE [LARGE SCALE GENOMIC DNA]</scope>
    <source>
        <strain evidence="2">232</strain>
        <tissue evidence="2">Head and thorax</tissue>
    </source>
</reference>
<accession>A0ABD2B0Q9</accession>
<keyword evidence="3" id="KW-1185">Reference proteome</keyword>
<feature type="region of interest" description="Disordered" evidence="1">
    <location>
        <begin position="80"/>
        <end position="99"/>
    </location>
</feature>
<protein>
    <submittedName>
        <fullName evidence="2">Uncharacterized protein</fullName>
    </submittedName>
</protein>